<evidence type="ECO:0000313" key="1">
    <source>
        <dbReference type="EMBL" id="EIM72509.1"/>
    </source>
</evidence>
<feature type="non-terminal residue" evidence="1">
    <location>
        <position position="1"/>
    </location>
</feature>
<protein>
    <submittedName>
        <fullName evidence="1">Uncharacterized protein</fullName>
    </submittedName>
</protein>
<proteinExistence type="predicted"/>
<evidence type="ECO:0000313" key="2">
    <source>
        <dbReference type="Proteomes" id="UP000005551"/>
    </source>
</evidence>
<reference evidence="1 2" key="1">
    <citation type="submission" date="2012-05" db="EMBL/GenBank/DDBJ databases">
        <title>Genome sequence of Nitritalea halalkaliphila LW7.</title>
        <authorList>
            <person name="Jangir P.K."/>
            <person name="Singh A."/>
            <person name="Shivaji S."/>
            <person name="Sharma R."/>
        </authorList>
    </citation>
    <scope>NUCLEOTIDE SEQUENCE [LARGE SCALE GENOMIC DNA]</scope>
    <source>
        <strain evidence="1 2">LW7</strain>
    </source>
</reference>
<accession>I5BSF7</accession>
<keyword evidence="2" id="KW-1185">Reference proteome</keyword>
<name>I5BSF7_9BACT</name>
<gene>
    <name evidence="1" type="ORF">A3SI_19716</name>
</gene>
<dbReference type="EMBL" id="AJYA01000084">
    <property type="protein sequence ID" value="EIM72509.1"/>
    <property type="molecule type" value="Genomic_DNA"/>
</dbReference>
<dbReference type="STRING" id="1189621.A3SI_19716"/>
<dbReference type="AlphaFoldDB" id="I5BSF7"/>
<sequence>TVGCSYRKSLPLIKTNPFPLKLLVKFFISSSHSASLQNLTSIKNMGFVERIWIVEVRFFIPKCLLETEGKVGGVGPKLVF</sequence>
<dbReference type="Proteomes" id="UP000005551">
    <property type="component" value="Unassembled WGS sequence"/>
</dbReference>
<comment type="caution">
    <text evidence="1">The sequence shown here is derived from an EMBL/GenBank/DDBJ whole genome shotgun (WGS) entry which is preliminary data.</text>
</comment>
<organism evidence="1 2">
    <name type="scientific">Nitritalea halalkaliphila LW7</name>
    <dbReference type="NCBI Taxonomy" id="1189621"/>
    <lineage>
        <taxon>Bacteria</taxon>
        <taxon>Pseudomonadati</taxon>
        <taxon>Bacteroidota</taxon>
        <taxon>Cytophagia</taxon>
        <taxon>Cytophagales</taxon>
        <taxon>Cyclobacteriaceae</taxon>
        <taxon>Nitritalea</taxon>
    </lineage>
</organism>